<protein>
    <submittedName>
        <fullName evidence="2">Uncharacterized protein</fullName>
    </submittedName>
</protein>
<feature type="compositionally biased region" description="Basic and acidic residues" evidence="1">
    <location>
        <begin position="8"/>
        <end position="21"/>
    </location>
</feature>
<feature type="compositionally biased region" description="Low complexity" evidence="1">
    <location>
        <begin position="88"/>
        <end position="98"/>
    </location>
</feature>
<feature type="region of interest" description="Disordered" evidence="1">
    <location>
        <begin position="78"/>
        <end position="98"/>
    </location>
</feature>
<dbReference type="EMBL" id="JADUOV010000008">
    <property type="protein sequence ID" value="MBH1790740.1"/>
    <property type="molecule type" value="Genomic_DNA"/>
</dbReference>
<organism evidence="2 3">
    <name type="scientific">Stenotrophomonas maltophilia</name>
    <name type="common">Pseudomonas maltophilia</name>
    <name type="synonym">Xanthomonas maltophilia</name>
    <dbReference type="NCBI Taxonomy" id="40324"/>
    <lineage>
        <taxon>Bacteria</taxon>
        <taxon>Pseudomonadati</taxon>
        <taxon>Pseudomonadota</taxon>
        <taxon>Gammaproteobacteria</taxon>
        <taxon>Lysobacterales</taxon>
        <taxon>Lysobacteraceae</taxon>
        <taxon>Stenotrophomonas</taxon>
        <taxon>Stenotrophomonas maltophilia group</taxon>
    </lineage>
</organism>
<feature type="region of interest" description="Disordered" evidence="1">
    <location>
        <begin position="1"/>
        <end position="32"/>
    </location>
</feature>
<accession>A0A2R3Q2M7</accession>
<proteinExistence type="predicted"/>
<reference evidence="2" key="1">
    <citation type="submission" date="2020-11" db="EMBL/GenBank/DDBJ databases">
        <title>Enhanced detection system for hospital associated transmission using whole genome sequencing surveillance.</title>
        <authorList>
            <person name="Harrison L.H."/>
            <person name="Van Tyne D."/>
            <person name="Marsh J.W."/>
            <person name="Griffith M.P."/>
            <person name="Snyder D.J."/>
            <person name="Cooper V.S."/>
            <person name="Mustapha M."/>
        </authorList>
    </citation>
    <scope>NUCLEOTIDE SEQUENCE</scope>
    <source>
        <strain evidence="2">STEN00053</strain>
    </source>
</reference>
<feature type="region of interest" description="Disordered" evidence="1">
    <location>
        <begin position="107"/>
        <end position="126"/>
    </location>
</feature>
<evidence type="ECO:0000313" key="2">
    <source>
        <dbReference type="EMBL" id="MBH1790740.1"/>
    </source>
</evidence>
<dbReference type="RefSeq" id="WP_049459047.1">
    <property type="nucleotide sequence ID" value="NZ_CP027562.1"/>
</dbReference>
<evidence type="ECO:0000256" key="1">
    <source>
        <dbReference type="SAM" id="MobiDB-lite"/>
    </source>
</evidence>
<comment type="caution">
    <text evidence="2">The sequence shown here is derived from an EMBL/GenBank/DDBJ whole genome shotgun (WGS) entry which is preliminary data.</text>
</comment>
<name>A0A2R3Q2M7_STEMA</name>
<sequence>MRTSHGRLRPDPVDARPRHDGLFQGEDTGEEIHEERDPLLQALYTESLHARGDVDAVDRLLDAHREAFGEPEQVAYARQQDERHDRTLPLPSGGLPLRPSTERYLEEHRSWNPPTAKEAAIARSRGPTMVLEGKAWRAEDDVAEVTVEAPKDDPWQRMR</sequence>
<evidence type="ECO:0000313" key="3">
    <source>
        <dbReference type="Proteomes" id="UP000634179"/>
    </source>
</evidence>
<dbReference type="AlphaFoldDB" id="A0A2R3Q2M7"/>
<dbReference type="Proteomes" id="UP000634179">
    <property type="component" value="Unassembled WGS sequence"/>
</dbReference>
<gene>
    <name evidence="2" type="ORF">I5V89_12745</name>
</gene>